<dbReference type="InterPro" id="IPR004027">
    <property type="entry name" value="SEC_C_motif"/>
</dbReference>
<keyword evidence="2" id="KW-1185">Reference proteome</keyword>
<dbReference type="RefSeq" id="WP_119813073.1">
    <property type="nucleotide sequence ID" value="NZ_QYUP01000185.1"/>
</dbReference>
<dbReference type="Pfam" id="PF03695">
    <property type="entry name" value="UPF0149"/>
    <property type="match status" value="1"/>
</dbReference>
<dbReference type="Pfam" id="PF02810">
    <property type="entry name" value="SEC-C"/>
    <property type="match status" value="1"/>
</dbReference>
<accession>A0A418X7Q1</accession>
<dbReference type="EMBL" id="QYUP01000185">
    <property type="protein sequence ID" value="RJG08522.1"/>
    <property type="molecule type" value="Genomic_DNA"/>
</dbReference>
<evidence type="ECO:0000313" key="1">
    <source>
        <dbReference type="EMBL" id="RJG08522.1"/>
    </source>
</evidence>
<sequence>MQLDQPLTEKEFDELDKFLLSDRSSEDAMTMDTLHGYLTAIAIGPETIMPAEWLVKVWGEDASATPKWKNAKEEERIVNLIMRFMNEVLVTFEAAPKEFEPLFCEAEHNGDPLLDAEAWCWGFWEGMELRPGSWNPIWESELAPLMRPIYLLGADEIEEAELKEVDDPVKAHKLAQQIEANLPAIFRFWVPRRKAAVQTIKREEPKVGRNDDCPCGSGKKYKKCCGAEGAADKEQA</sequence>
<organism evidence="1 2">
    <name type="scientific">Massilia cavernae</name>
    <dbReference type="NCBI Taxonomy" id="2320864"/>
    <lineage>
        <taxon>Bacteria</taxon>
        <taxon>Pseudomonadati</taxon>
        <taxon>Pseudomonadota</taxon>
        <taxon>Betaproteobacteria</taxon>
        <taxon>Burkholderiales</taxon>
        <taxon>Oxalobacteraceae</taxon>
        <taxon>Telluria group</taxon>
        <taxon>Massilia</taxon>
    </lineage>
</organism>
<dbReference type="NCBIfam" id="NF007704">
    <property type="entry name" value="PRK10396.1"/>
    <property type="match status" value="1"/>
</dbReference>
<dbReference type="InterPro" id="IPR011978">
    <property type="entry name" value="YgfB-like"/>
</dbReference>
<evidence type="ECO:0000313" key="2">
    <source>
        <dbReference type="Proteomes" id="UP000284006"/>
    </source>
</evidence>
<dbReference type="SUPFAM" id="SSF101327">
    <property type="entry name" value="YgfB-like"/>
    <property type="match status" value="1"/>
</dbReference>
<dbReference type="NCBIfam" id="TIGR02292">
    <property type="entry name" value="ygfB_yecA"/>
    <property type="match status" value="1"/>
</dbReference>
<dbReference type="InterPro" id="IPR036255">
    <property type="entry name" value="YgfB-like_sf"/>
</dbReference>
<dbReference type="PANTHER" id="PTHR33747:SF1">
    <property type="entry name" value="ADENYLATE CYCLASE-ASSOCIATED CAP C-TERMINAL DOMAIN-CONTAINING PROTEIN"/>
    <property type="match status" value="1"/>
</dbReference>
<proteinExistence type="predicted"/>
<dbReference type="SUPFAM" id="SSF103642">
    <property type="entry name" value="Sec-C motif"/>
    <property type="match status" value="1"/>
</dbReference>
<dbReference type="OrthoDB" id="570299at2"/>
<dbReference type="PANTHER" id="PTHR33747">
    <property type="entry name" value="UPF0225 PROTEIN SCO1677"/>
    <property type="match status" value="1"/>
</dbReference>
<comment type="caution">
    <text evidence="1">The sequence shown here is derived from an EMBL/GenBank/DDBJ whole genome shotgun (WGS) entry which is preliminary data.</text>
</comment>
<protein>
    <submittedName>
        <fullName evidence="1">YecA family protein</fullName>
    </submittedName>
</protein>
<gene>
    <name evidence="1" type="ORF">D3872_23670</name>
</gene>
<dbReference type="Gene3D" id="3.10.450.50">
    <property type="match status" value="1"/>
</dbReference>
<dbReference type="Proteomes" id="UP000284006">
    <property type="component" value="Unassembled WGS sequence"/>
</dbReference>
<name>A0A418X7Q1_9BURK</name>
<dbReference type="AlphaFoldDB" id="A0A418X7Q1"/>
<reference evidence="1 2" key="1">
    <citation type="submission" date="2018-09" db="EMBL/GenBank/DDBJ databases">
        <authorList>
            <person name="Zhu H."/>
        </authorList>
    </citation>
    <scope>NUCLEOTIDE SEQUENCE [LARGE SCALE GENOMIC DNA]</scope>
    <source>
        <strain evidence="1 2">K1S02-61</strain>
    </source>
</reference>